<dbReference type="OrthoDB" id="2133190at2759"/>
<dbReference type="CDD" id="cd11395">
    <property type="entry name" value="bHLHzip_SREBP_like"/>
    <property type="match status" value="1"/>
</dbReference>
<dbReference type="SMART" id="SM00353">
    <property type="entry name" value="HLH"/>
    <property type="match status" value="1"/>
</dbReference>
<feature type="compositionally biased region" description="Low complexity" evidence="1">
    <location>
        <begin position="57"/>
        <end position="72"/>
    </location>
</feature>
<feature type="compositionally biased region" description="Basic and acidic residues" evidence="1">
    <location>
        <begin position="152"/>
        <end position="165"/>
    </location>
</feature>
<proteinExistence type="predicted"/>
<dbReference type="GO" id="GO:0046983">
    <property type="term" value="F:protein dimerization activity"/>
    <property type="evidence" value="ECO:0007669"/>
    <property type="project" value="InterPro"/>
</dbReference>
<evidence type="ECO:0000256" key="1">
    <source>
        <dbReference type="SAM" id="MobiDB-lite"/>
    </source>
</evidence>
<reference evidence="3 4" key="1">
    <citation type="submission" date="2018-12" db="EMBL/GenBank/DDBJ databases">
        <authorList>
            <person name="Tiukova I."/>
            <person name="Dainat J."/>
        </authorList>
    </citation>
    <scope>NUCLEOTIDE SEQUENCE [LARGE SCALE GENOMIC DNA]</scope>
</reference>
<dbReference type="PANTHER" id="PTHR47336:SF3">
    <property type="entry name" value="SERINE-RICH PROTEIN TYE7"/>
    <property type="match status" value="1"/>
</dbReference>
<dbReference type="EMBL" id="CAACVR010000001">
    <property type="protein sequence ID" value="VEU19286.1"/>
    <property type="molecule type" value="Genomic_DNA"/>
</dbReference>
<feature type="region of interest" description="Disordered" evidence="1">
    <location>
        <begin position="142"/>
        <end position="204"/>
    </location>
</feature>
<dbReference type="Gene3D" id="4.10.280.10">
    <property type="entry name" value="Helix-loop-helix DNA-binding domain"/>
    <property type="match status" value="1"/>
</dbReference>
<dbReference type="InParanoid" id="A0A448YEH4"/>
<gene>
    <name evidence="3" type="ORF">BRENAR_LOCUS25</name>
</gene>
<feature type="region of interest" description="Disordered" evidence="1">
    <location>
        <begin position="87"/>
        <end position="114"/>
    </location>
</feature>
<evidence type="ECO:0000313" key="3">
    <source>
        <dbReference type="EMBL" id="VEU19286.1"/>
    </source>
</evidence>
<dbReference type="FunCoup" id="A0A448YEH4">
    <property type="interactions" value="806"/>
</dbReference>
<keyword evidence="4" id="KW-1185">Reference proteome</keyword>
<evidence type="ECO:0000259" key="2">
    <source>
        <dbReference type="PROSITE" id="PS50888"/>
    </source>
</evidence>
<feature type="region of interest" description="Disordered" evidence="1">
    <location>
        <begin position="43"/>
        <end position="74"/>
    </location>
</feature>
<feature type="domain" description="BHLH" evidence="2">
    <location>
        <begin position="200"/>
        <end position="274"/>
    </location>
</feature>
<dbReference type="AlphaFoldDB" id="A0A448YEH4"/>
<feature type="compositionally biased region" description="Basic residues" evidence="1">
    <location>
        <begin position="191"/>
        <end position="204"/>
    </location>
</feature>
<feature type="compositionally biased region" description="Polar residues" evidence="1">
    <location>
        <begin position="45"/>
        <end position="56"/>
    </location>
</feature>
<dbReference type="PROSITE" id="PS50888">
    <property type="entry name" value="BHLH"/>
    <property type="match status" value="1"/>
</dbReference>
<accession>A0A448YEH4</accession>
<dbReference type="Pfam" id="PF00010">
    <property type="entry name" value="HLH"/>
    <property type="match status" value="1"/>
</dbReference>
<feature type="compositionally biased region" description="Polar residues" evidence="1">
    <location>
        <begin position="166"/>
        <end position="186"/>
    </location>
</feature>
<dbReference type="PANTHER" id="PTHR47336">
    <property type="entry name" value="TRANSCRIPTION FACTOR HMS1-RELATED"/>
    <property type="match status" value="1"/>
</dbReference>
<dbReference type="STRING" id="13370.A0A448YEH4"/>
<protein>
    <submittedName>
        <fullName evidence="3">DEKNAAC100460</fullName>
    </submittedName>
</protein>
<feature type="compositionally biased region" description="Low complexity" evidence="1">
    <location>
        <begin position="95"/>
        <end position="109"/>
    </location>
</feature>
<name>A0A448YEH4_BRENA</name>
<organism evidence="3 4">
    <name type="scientific">Brettanomyces naardenensis</name>
    <name type="common">Yeast</name>
    <dbReference type="NCBI Taxonomy" id="13370"/>
    <lineage>
        <taxon>Eukaryota</taxon>
        <taxon>Fungi</taxon>
        <taxon>Dikarya</taxon>
        <taxon>Ascomycota</taxon>
        <taxon>Saccharomycotina</taxon>
        <taxon>Pichiomycetes</taxon>
        <taxon>Pichiales</taxon>
        <taxon>Pichiaceae</taxon>
        <taxon>Brettanomyces</taxon>
    </lineage>
</organism>
<dbReference type="InterPro" id="IPR011598">
    <property type="entry name" value="bHLH_dom"/>
</dbReference>
<evidence type="ECO:0000313" key="4">
    <source>
        <dbReference type="Proteomes" id="UP000290900"/>
    </source>
</evidence>
<dbReference type="InterPro" id="IPR036638">
    <property type="entry name" value="HLH_DNA-bd_sf"/>
</dbReference>
<dbReference type="InterPro" id="IPR052099">
    <property type="entry name" value="Regulatory_TF_Diverse"/>
</dbReference>
<sequence>MFSLQSDNVPSGRADFVPMATSCSVGETLNSTSWLGDVQEGVPQMGSSSAATIQRNGSVTSSSSGSHYSSVSNDDDIMEFPEIFDYSEQPDSETSDISSKSSPEVAKSSILPPGSDAGLDFMTAFIKQEEEELPKVSTRAENNQPIRVMTPLRRERDDRDDRDEATINSKAELSYSESKNGSSSVSLARGGRIKKPLNPHQRKAHNKIERKYRININSKIANLQKLVPWMCDEGVAFEVEDEDDSSLVGDLRQKSRKLNKSMILDIVTKYIVHLKQENLVLRTKIRHYEGDPVAPH</sequence>
<dbReference type="Proteomes" id="UP000290900">
    <property type="component" value="Unassembled WGS sequence"/>
</dbReference>
<dbReference type="SUPFAM" id="SSF47459">
    <property type="entry name" value="HLH, helix-loop-helix DNA-binding domain"/>
    <property type="match status" value="1"/>
</dbReference>